<gene>
    <name evidence="8" type="ORF">U9M73_11940</name>
</gene>
<dbReference type="InterPro" id="IPR015414">
    <property type="entry name" value="TMEM64"/>
</dbReference>
<dbReference type="PANTHER" id="PTHR12677">
    <property type="entry name" value="GOLGI APPARATUS MEMBRANE PROTEIN TVP38-RELATED"/>
    <property type="match status" value="1"/>
</dbReference>
<dbReference type="EMBL" id="JAYERP010000001">
    <property type="protein sequence ID" value="MEA3570711.1"/>
    <property type="molecule type" value="Genomic_DNA"/>
</dbReference>
<comment type="subcellular location">
    <subcellularLocation>
        <location evidence="1 6">Cell membrane</location>
        <topology evidence="1 6">Multi-pass membrane protein</topology>
    </subcellularLocation>
</comment>
<dbReference type="Proteomes" id="UP001292216">
    <property type="component" value="Unassembled WGS sequence"/>
</dbReference>
<dbReference type="Pfam" id="PF09335">
    <property type="entry name" value="VTT_dom"/>
    <property type="match status" value="1"/>
</dbReference>
<evidence type="ECO:0000256" key="3">
    <source>
        <dbReference type="ARBA" id="ARBA00022692"/>
    </source>
</evidence>
<keyword evidence="5 6" id="KW-0472">Membrane</keyword>
<evidence type="ECO:0000313" key="9">
    <source>
        <dbReference type="Proteomes" id="UP001292216"/>
    </source>
</evidence>
<dbReference type="PANTHER" id="PTHR12677:SF59">
    <property type="entry name" value="GOLGI APPARATUS MEMBRANE PROTEIN TVP38-RELATED"/>
    <property type="match status" value="1"/>
</dbReference>
<keyword evidence="2 6" id="KW-1003">Cell membrane</keyword>
<accession>A0ABU5PLE9</accession>
<feature type="transmembrane region" description="Helical" evidence="6">
    <location>
        <begin position="45"/>
        <end position="72"/>
    </location>
</feature>
<feature type="transmembrane region" description="Helical" evidence="6">
    <location>
        <begin position="104"/>
        <end position="128"/>
    </location>
</feature>
<dbReference type="RefSeq" id="WP_009224855.1">
    <property type="nucleotide sequence ID" value="NZ_CBCSKM010000018.1"/>
</dbReference>
<evidence type="ECO:0000256" key="4">
    <source>
        <dbReference type="ARBA" id="ARBA00022989"/>
    </source>
</evidence>
<evidence type="ECO:0000256" key="1">
    <source>
        <dbReference type="ARBA" id="ARBA00004651"/>
    </source>
</evidence>
<keyword evidence="3 6" id="KW-0812">Transmembrane</keyword>
<keyword evidence="9" id="KW-1185">Reference proteome</keyword>
<evidence type="ECO:0000256" key="6">
    <source>
        <dbReference type="RuleBase" id="RU366058"/>
    </source>
</evidence>
<comment type="caution">
    <text evidence="8">The sequence shown here is derived from an EMBL/GenBank/DDBJ whole genome shotgun (WGS) entry which is preliminary data.</text>
</comment>
<evidence type="ECO:0000259" key="7">
    <source>
        <dbReference type="Pfam" id="PF09335"/>
    </source>
</evidence>
<feature type="domain" description="VTT" evidence="7">
    <location>
        <begin position="35"/>
        <end position="155"/>
    </location>
</feature>
<evidence type="ECO:0000256" key="2">
    <source>
        <dbReference type="ARBA" id="ARBA00022475"/>
    </source>
</evidence>
<sequence>MLQAEDVAEWLAGWGIGSYVLSIVLNVVISILGVIPSVFLTMANVLVFGGIPGFFVSWLGEMAGAIVSYMLYRKGALKLEEKYLSKNRRLWFHRIQRMSTLRQFLTVLIARIIPYMPSALVTVMSVIAQVRIPIYLLATGIGKAPSILLESMAGYGFKMIEDQRVKTGISILLLFSFFFILFIPGKFRSRKSDI</sequence>
<dbReference type="InterPro" id="IPR032816">
    <property type="entry name" value="VTT_dom"/>
</dbReference>
<protein>
    <recommendedName>
        <fullName evidence="6">TVP38/TMEM64 family membrane protein</fullName>
    </recommendedName>
</protein>
<name>A0ABU5PLE9_9BACL</name>
<proteinExistence type="inferred from homology"/>
<comment type="similarity">
    <text evidence="6">Belongs to the TVP38/TMEM64 family.</text>
</comment>
<feature type="transmembrane region" description="Helical" evidence="6">
    <location>
        <begin position="134"/>
        <end position="157"/>
    </location>
</feature>
<evidence type="ECO:0000256" key="5">
    <source>
        <dbReference type="ARBA" id="ARBA00023136"/>
    </source>
</evidence>
<organism evidence="8 9">
    <name type="scientific">Paenibacillus phoenicis</name>
    <dbReference type="NCBI Taxonomy" id="554117"/>
    <lineage>
        <taxon>Bacteria</taxon>
        <taxon>Bacillati</taxon>
        <taxon>Bacillota</taxon>
        <taxon>Bacilli</taxon>
        <taxon>Bacillales</taxon>
        <taxon>Paenibacillaceae</taxon>
        <taxon>Paenibacillus</taxon>
    </lineage>
</organism>
<feature type="transmembrane region" description="Helical" evidence="6">
    <location>
        <begin position="169"/>
        <end position="187"/>
    </location>
</feature>
<evidence type="ECO:0000313" key="8">
    <source>
        <dbReference type="EMBL" id="MEA3570711.1"/>
    </source>
</evidence>
<reference evidence="8 9" key="1">
    <citation type="submission" date="2023-12" db="EMBL/GenBank/DDBJ databases">
        <title>Whole genome sequencing of Paenibacillus phoenicis isolated from the Phoenix Mars Lander spacecraft assembly facility.</title>
        <authorList>
            <person name="Garcia A."/>
            <person name="Venkateswaran K."/>
        </authorList>
    </citation>
    <scope>NUCLEOTIDE SEQUENCE [LARGE SCALE GENOMIC DNA]</scope>
    <source>
        <strain evidence="8 9">3PO2SA</strain>
    </source>
</reference>
<feature type="transmembrane region" description="Helical" evidence="6">
    <location>
        <begin position="12"/>
        <end position="39"/>
    </location>
</feature>
<keyword evidence="4 6" id="KW-1133">Transmembrane helix</keyword>